<sequence length="496" mass="53210">MLAFGLCVLAGCAGVAQAAPVLSQIGQSRRILEGSTPLIMQVDPASVRESARAEAVAEGMDTSDNLLGDMAGARVWMFLHGITFDLHEVDELWGNVSGGLSRGPAYTGVTMPTLTVDMEKLVGLRGGTFNISALQIHGRSISQDRLSVFNPVSGFEADRSTRLFELWYQQSLLHGKLDVRVGQQDLDTEFMITSYGSLFLNANFGWPMAPSNNLYAGGPSWPLASPAVRLRYRPTDSLTALFVAADDNPPGNQSNSLPIQDGGNPADPTNQNTNNASGTRFNMGTGALLMAEVDYALSLPLGHGGRRGLPGQYKLGGLYDTARFPNYSYDRQGRPLGLYPQDAGNSVPGWLRGNWMVYGVVDQMVWRSATSPGRSLGVFARATGNGGDRNAIAFAVDAGLDLKAPFAGRDNDTLGLGGGMGRATYGQRRFDRNTHAIEQGNEALVELTYQAQVTPWCVLQPDFQYVIAPSGGIYAPGTHHRVGNEVVFGLHSSVSF</sequence>
<dbReference type="InterPro" id="IPR038673">
    <property type="entry name" value="OprB_sf"/>
</dbReference>
<evidence type="ECO:0000256" key="3">
    <source>
        <dbReference type="SAM" id="MobiDB-lite"/>
    </source>
</evidence>
<dbReference type="AlphaFoldDB" id="A0A5C1YRB1"/>
<dbReference type="PANTHER" id="PTHR37944:SF1">
    <property type="entry name" value="PORIN B"/>
    <property type="match status" value="1"/>
</dbReference>
<keyword evidence="2" id="KW-0732">Signal</keyword>
<accession>A0A5C1YRB1</accession>
<organism evidence="4 5">
    <name type="scientific">Acetobacter vaccinii</name>
    <dbReference type="NCBI Taxonomy" id="2592655"/>
    <lineage>
        <taxon>Bacteria</taxon>
        <taxon>Pseudomonadati</taxon>
        <taxon>Pseudomonadota</taxon>
        <taxon>Alphaproteobacteria</taxon>
        <taxon>Acetobacterales</taxon>
        <taxon>Acetobacteraceae</taxon>
        <taxon>Acetobacter</taxon>
    </lineage>
</organism>
<dbReference type="InterPro" id="IPR007049">
    <property type="entry name" value="Carb-sel_porin_OprB"/>
</dbReference>
<comment type="similarity">
    <text evidence="1 2">Belongs to the OprB family.</text>
</comment>
<dbReference type="PANTHER" id="PTHR37944">
    <property type="entry name" value="PORIN B"/>
    <property type="match status" value="1"/>
</dbReference>
<feature type="signal peptide" evidence="2">
    <location>
        <begin position="1"/>
        <end position="18"/>
    </location>
</feature>
<dbReference type="GO" id="GO:0008643">
    <property type="term" value="P:carbohydrate transport"/>
    <property type="evidence" value="ECO:0007669"/>
    <property type="project" value="InterPro"/>
</dbReference>
<reference evidence="4 5" key="1">
    <citation type="submission" date="2019-09" db="EMBL/GenBank/DDBJ databases">
        <title>Genome sequencing of strain KACC 21233.</title>
        <authorList>
            <person name="Heo J."/>
            <person name="Kim S.-J."/>
            <person name="Kim J.-S."/>
            <person name="Hong S.-B."/>
            <person name="Kwon S.-W."/>
        </authorList>
    </citation>
    <scope>NUCLEOTIDE SEQUENCE [LARGE SCALE GENOMIC DNA]</scope>
    <source>
        <strain evidence="4 5">KACC 21233</strain>
    </source>
</reference>
<dbReference type="GO" id="GO:0015288">
    <property type="term" value="F:porin activity"/>
    <property type="evidence" value="ECO:0007669"/>
    <property type="project" value="InterPro"/>
</dbReference>
<name>A0A5C1YRB1_9PROT</name>
<dbReference type="Proteomes" id="UP000324536">
    <property type="component" value="Chromosome"/>
</dbReference>
<dbReference type="EMBL" id="CP043506">
    <property type="protein sequence ID" value="QEO18571.1"/>
    <property type="molecule type" value="Genomic_DNA"/>
</dbReference>
<keyword evidence="5" id="KW-1185">Reference proteome</keyword>
<dbReference type="KEGG" id="acek:FLP30_05380"/>
<evidence type="ECO:0000256" key="1">
    <source>
        <dbReference type="ARBA" id="ARBA00008769"/>
    </source>
</evidence>
<feature type="region of interest" description="Disordered" evidence="3">
    <location>
        <begin position="244"/>
        <end position="279"/>
    </location>
</feature>
<protein>
    <submittedName>
        <fullName evidence="4">Carbohydrate porin</fullName>
    </submittedName>
</protein>
<proteinExistence type="inferred from homology"/>
<feature type="compositionally biased region" description="Polar residues" evidence="3">
    <location>
        <begin position="267"/>
        <end position="279"/>
    </location>
</feature>
<evidence type="ECO:0000313" key="4">
    <source>
        <dbReference type="EMBL" id="QEO18571.1"/>
    </source>
</evidence>
<feature type="chain" id="PRO_5023158918" evidence="2">
    <location>
        <begin position="19"/>
        <end position="496"/>
    </location>
</feature>
<dbReference type="Pfam" id="PF04966">
    <property type="entry name" value="OprB"/>
    <property type="match status" value="1"/>
</dbReference>
<dbReference type="Gene3D" id="2.40.160.180">
    <property type="entry name" value="Carbohydrate-selective porin OprB"/>
    <property type="match status" value="1"/>
</dbReference>
<gene>
    <name evidence="4" type="ORF">FLP30_05380</name>
</gene>
<evidence type="ECO:0000313" key="5">
    <source>
        <dbReference type="Proteomes" id="UP000324536"/>
    </source>
</evidence>
<dbReference type="GO" id="GO:0016020">
    <property type="term" value="C:membrane"/>
    <property type="evidence" value="ECO:0007669"/>
    <property type="project" value="InterPro"/>
</dbReference>
<dbReference type="OrthoDB" id="177316at2"/>
<evidence type="ECO:0000256" key="2">
    <source>
        <dbReference type="RuleBase" id="RU363072"/>
    </source>
</evidence>
<dbReference type="InterPro" id="IPR052932">
    <property type="entry name" value="OprB_Porin"/>
</dbReference>